<dbReference type="InterPro" id="IPR036849">
    <property type="entry name" value="Enolase-like_C_sf"/>
</dbReference>
<dbReference type="InterPro" id="IPR029065">
    <property type="entry name" value="Enolase_C-like"/>
</dbReference>
<dbReference type="AlphaFoldDB" id="A0ABD6C810"/>
<dbReference type="InterPro" id="IPR013342">
    <property type="entry name" value="Mandelate_racemase_C"/>
</dbReference>
<dbReference type="SUPFAM" id="SSF51604">
    <property type="entry name" value="Enolase C-terminal domain-like"/>
    <property type="match status" value="1"/>
</dbReference>
<accession>A0ABD6C810</accession>
<keyword evidence="4" id="KW-0460">Magnesium</keyword>
<evidence type="ECO:0000256" key="4">
    <source>
        <dbReference type="ARBA" id="ARBA00022842"/>
    </source>
</evidence>
<keyword evidence="5" id="KW-0413">Isomerase</keyword>
<comment type="similarity">
    <text evidence="2">Belongs to the mandelate racemase/muconate lactonizing enzyme family.</text>
</comment>
<comment type="cofactor">
    <cofactor evidence="1">
        <name>Mg(2+)</name>
        <dbReference type="ChEBI" id="CHEBI:18420"/>
    </cofactor>
</comment>
<dbReference type="SFLD" id="SFLDF00010">
    <property type="entry name" value="dipeptide_epimerase"/>
    <property type="match status" value="1"/>
</dbReference>
<dbReference type="InterPro" id="IPR013341">
    <property type="entry name" value="Mandelate_racemase_N_dom"/>
</dbReference>
<dbReference type="CDD" id="cd03319">
    <property type="entry name" value="L-Ala-DL-Glu_epimerase"/>
    <property type="match status" value="1"/>
</dbReference>
<gene>
    <name evidence="7" type="ORF">ACFR9U_01915</name>
</gene>
<name>A0ABD6C810_9EURY</name>
<reference evidence="7 8" key="1">
    <citation type="journal article" date="2019" name="Int. J. Syst. Evol. Microbiol.">
        <title>The Global Catalogue of Microorganisms (GCM) 10K type strain sequencing project: providing services to taxonomists for standard genome sequencing and annotation.</title>
        <authorList>
            <consortium name="The Broad Institute Genomics Platform"/>
            <consortium name="The Broad Institute Genome Sequencing Center for Infectious Disease"/>
            <person name="Wu L."/>
            <person name="Ma J."/>
        </authorList>
    </citation>
    <scope>NUCLEOTIDE SEQUENCE [LARGE SCALE GENOMIC DNA]</scope>
    <source>
        <strain evidence="7 8">CGMCC 1.12125</strain>
    </source>
</reference>
<evidence type="ECO:0000256" key="5">
    <source>
        <dbReference type="ARBA" id="ARBA00023235"/>
    </source>
</evidence>
<evidence type="ECO:0000313" key="8">
    <source>
        <dbReference type="Proteomes" id="UP001597119"/>
    </source>
</evidence>
<proteinExistence type="inferred from homology"/>
<protein>
    <submittedName>
        <fullName evidence="7">Dipeptide epimerase</fullName>
    </submittedName>
</protein>
<dbReference type="Proteomes" id="UP001597119">
    <property type="component" value="Unassembled WGS sequence"/>
</dbReference>
<dbReference type="Pfam" id="PF13378">
    <property type="entry name" value="MR_MLE_C"/>
    <property type="match status" value="1"/>
</dbReference>
<dbReference type="SFLD" id="SFLDF00009">
    <property type="entry name" value="o-succinylbenzoate_synthase"/>
    <property type="match status" value="1"/>
</dbReference>
<dbReference type="PANTHER" id="PTHR48080">
    <property type="entry name" value="D-GALACTONATE DEHYDRATASE-RELATED"/>
    <property type="match status" value="1"/>
</dbReference>
<evidence type="ECO:0000259" key="6">
    <source>
        <dbReference type="SMART" id="SM00922"/>
    </source>
</evidence>
<dbReference type="GO" id="GO:0016853">
    <property type="term" value="F:isomerase activity"/>
    <property type="evidence" value="ECO:0007669"/>
    <property type="project" value="UniProtKB-KW"/>
</dbReference>
<evidence type="ECO:0000256" key="2">
    <source>
        <dbReference type="ARBA" id="ARBA00008031"/>
    </source>
</evidence>
<dbReference type="RefSeq" id="WP_247377239.1">
    <property type="nucleotide sequence ID" value="NZ_JALLGV010000003.1"/>
</dbReference>
<evidence type="ECO:0000256" key="1">
    <source>
        <dbReference type="ARBA" id="ARBA00001946"/>
    </source>
</evidence>
<keyword evidence="3" id="KW-0479">Metal-binding</keyword>
<evidence type="ECO:0000313" key="7">
    <source>
        <dbReference type="EMBL" id="MFD1585724.1"/>
    </source>
</evidence>
<dbReference type="EMBL" id="JBHUDJ010000001">
    <property type="protein sequence ID" value="MFD1585724.1"/>
    <property type="molecule type" value="Genomic_DNA"/>
</dbReference>
<dbReference type="Pfam" id="PF02746">
    <property type="entry name" value="MR_MLE_N"/>
    <property type="match status" value="1"/>
</dbReference>
<evidence type="ECO:0000256" key="3">
    <source>
        <dbReference type="ARBA" id="ARBA00022723"/>
    </source>
</evidence>
<comment type="caution">
    <text evidence="7">The sequence shown here is derived from an EMBL/GenBank/DDBJ whole genome shotgun (WGS) entry which is preliminary data.</text>
</comment>
<dbReference type="InterPro" id="IPR029017">
    <property type="entry name" value="Enolase-like_N"/>
</dbReference>
<dbReference type="InterPro" id="IPR018110">
    <property type="entry name" value="Mandel_Rmase/mucon_lact_enz_CS"/>
</dbReference>
<dbReference type="SFLD" id="SFLDS00001">
    <property type="entry name" value="Enolase"/>
    <property type="match status" value="2"/>
</dbReference>
<sequence length="349" mass="37063">MTLTTDFTWHDLPLDVPFGISRGTTERSGNVVVRVTDEDGTVGIGGGAPVEYYGESRESVESVLPDLLSVVEDVDDPFQLQRIERRLRDVVGDATSDPAARSAVSVALHDLVCKRLDVPLYRYWGLDPDRPVTSSFTIGLADTEAMADRAAETVDAGYSVLKVKLGTDRDREVVRAVRAAAPEATVRVDANEAWDPDEAVAMTEFLADHGVEFVEQPVPAADPEGLARVREEGALPVAADESCVTARDVPAVADSVDVVVVKLAKCGGLQAARRQIHTAHAHDLDVMLGCMTESNASIAAAAHLTPLVEYADLDGALLLADDPFDGVPMPGGRIDLTASVGPGTGVSER</sequence>
<dbReference type="Gene3D" id="3.30.390.10">
    <property type="entry name" value="Enolase-like, N-terminal domain"/>
    <property type="match status" value="1"/>
</dbReference>
<dbReference type="SUPFAM" id="SSF54826">
    <property type="entry name" value="Enolase N-terminal domain-like"/>
    <property type="match status" value="1"/>
</dbReference>
<dbReference type="InterPro" id="IPR034603">
    <property type="entry name" value="Dipeptide_epimerase"/>
</dbReference>
<feature type="domain" description="Mandelate racemase/muconate lactonizing enzyme C-terminal" evidence="6">
    <location>
        <begin position="143"/>
        <end position="236"/>
    </location>
</feature>
<organism evidence="7 8">
    <name type="scientific">Halorientalis brevis</name>
    <dbReference type="NCBI Taxonomy" id="1126241"/>
    <lineage>
        <taxon>Archaea</taxon>
        <taxon>Methanobacteriati</taxon>
        <taxon>Methanobacteriota</taxon>
        <taxon>Stenosarchaea group</taxon>
        <taxon>Halobacteria</taxon>
        <taxon>Halobacteriales</taxon>
        <taxon>Haloarculaceae</taxon>
        <taxon>Halorientalis</taxon>
    </lineage>
</organism>
<keyword evidence="8" id="KW-1185">Reference proteome</keyword>
<dbReference type="PANTHER" id="PTHR48080:SF3">
    <property type="entry name" value="ENOLASE SUPERFAMILY MEMBER DDB_G0284701"/>
    <property type="match status" value="1"/>
</dbReference>
<dbReference type="SFLD" id="SFLDG00180">
    <property type="entry name" value="muconate_cycloisomerase"/>
    <property type="match status" value="2"/>
</dbReference>
<dbReference type="Gene3D" id="3.20.20.120">
    <property type="entry name" value="Enolase-like C-terminal domain"/>
    <property type="match status" value="1"/>
</dbReference>
<dbReference type="GO" id="GO:0046872">
    <property type="term" value="F:metal ion binding"/>
    <property type="evidence" value="ECO:0007669"/>
    <property type="project" value="UniProtKB-KW"/>
</dbReference>
<dbReference type="SMART" id="SM00922">
    <property type="entry name" value="MR_MLE"/>
    <property type="match status" value="1"/>
</dbReference>
<dbReference type="PROSITE" id="PS00909">
    <property type="entry name" value="MR_MLE_2"/>
    <property type="match status" value="1"/>
</dbReference>
<dbReference type="InterPro" id="IPR034593">
    <property type="entry name" value="DgoD-like"/>
</dbReference>